<dbReference type="PROSITE" id="PS51910">
    <property type="entry name" value="GH18_2"/>
    <property type="match status" value="1"/>
</dbReference>
<protein>
    <recommendedName>
        <fullName evidence="6">GH18 domain-containing protein</fullName>
    </recommendedName>
</protein>
<dbReference type="InterPro" id="IPR017853">
    <property type="entry name" value="GH"/>
</dbReference>
<dbReference type="GO" id="GO:0005975">
    <property type="term" value="P:carbohydrate metabolic process"/>
    <property type="evidence" value="ECO:0007669"/>
    <property type="project" value="InterPro"/>
</dbReference>
<feature type="compositionally biased region" description="Basic and acidic residues" evidence="5">
    <location>
        <begin position="195"/>
        <end position="205"/>
    </location>
</feature>
<evidence type="ECO:0000313" key="7">
    <source>
        <dbReference type="EMBL" id="KAJ7371554.1"/>
    </source>
</evidence>
<evidence type="ECO:0000256" key="1">
    <source>
        <dbReference type="ARBA" id="ARBA00022801"/>
    </source>
</evidence>
<comment type="caution">
    <text evidence="7">The sequence shown here is derived from an EMBL/GenBank/DDBJ whole genome shotgun (WGS) entry which is preliminary data.</text>
</comment>
<dbReference type="AlphaFoldDB" id="A0A9W9YZF1"/>
<evidence type="ECO:0000313" key="8">
    <source>
        <dbReference type="Proteomes" id="UP001163046"/>
    </source>
</evidence>
<dbReference type="Pfam" id="PF00704">
    <property type="entry name" value="Glyco_hydro_18"/>
    <property type="match status" value="1"/>
</dbReference>
<evidence type="ECO:0000259" key="6">
    <source>
        <dbReference type="PROSITE" id="PS51910"/>
    </source>
</evidence>
<feature type="region of interest" description="Disordered" evidence="5">
    <location>
        <begin position="181"/>
        <end position="205"/>
    </location>
</feature>
<dbReference type="Gene3D" id="3.20.20.80">
    <property type="entry name" value="Glycosidases"/>
    <property type="match status" value="1"/>
</dbReference>
<dbReference type="GO" id="GO:0005576">
    <property type="term" value="C:extracellular region"/>
    <property type="evidence" value="ECO:0007669"/>
    <property type="project" value="TreeGrafter"/>
</dbReference>
<dbReference type="GO" id="GO:0004568">
    <property type="term" value="F:chitinase activity"/>
    <property type="evidence" value="ECO:0007669"/>
    <property type="project" value="TreeGrafter"/>
</dbReference>
<dbReference type="GO" id="GO:0006032">
    <property type="term" value="P:chitin catabolic process"/>
    <property type="evidence" value="ECO:0007669"/>
    <property type="project" value="TreeGrafter"/>
</dbReference>
<dbReference type="InterPro" id="IPR001223">
    <property type="entry name" value="Glyco_hydro18_cat"/>
</dbReference>
<dbReference type="OrthoDB" id="76388at2759"/>
<dbReference type="EMBL" id="MU826845">
    <property type="protein sequence ID" value="KAJ7371554.1"/>
    <property type="molecule type" value="Genomic_DNA"/>
</dbReference>
<keyword evidence="2 3" id="KW-0326">Glycosidase</keyword>
<evidence type="ECO:0000256" key="2">
    <source>
        <dbReference type="ARBA" id="ARBA00023295"/>
    </source>
</evidence>
<dbReference type="Proteomes" id="UP001163046">
    <property type="component" value="Unassembled WGS sequence"/>
</dbReference>
<accession>A0A9W9YZF1</accession>
<dbReference type="InterPro" id="IPR050314">
    <property type="entry name" value="Glycosyl_Hydrlase_18"/>
</dbReference>
<dbReference type="SMART" id="SM00636">
    <property type="entry name" value="Glyco_18"/>
    <property type="match status" value="1"/>
</dbReference>
<dbReference type="InterPro" id="IPR011583">
    <property type="entry name" value="Chitinase_II/V-like_cat"/>
</dbReference>
<evidence type="ECO:0000256" key="5">
    <source>
        <dbReference type="SAM" id="MobiDB-lite"/>
    </source>
</evidence>
<organism evidence="7 8">
    <name type="scientific">Desmophyllum pertusum</name>
    <dbReference type="NCBI Taxonomy" id="174260"/>
    <lineage>
        <taxon>Eukaryota</taxon>
        <taxon>Metazoa</taxon>
        <taxon>Cnidaria</taxon>
        <taxon>Anthozoa</taxon>
        <taxon>Hexacorallia</taxon>
        <taxon>Scleractinia</taxon>
        <taxon>Caryophylliina</taxon>
        <taxon>Caryophylliidae</taxon>
        <taxon>Desmophyllum</taxon>
    </lineage>
</organism>
<keyword evidence="1 3" id="KW-0378">Hydrolase</keyword>
<evidence type="ECO:0000256" key="4">
    <source>
        <dbReference type="RuleBase" id="RU004453"/>
    </source>
</evidence>
<feature type="domain" description="GH18" evidence="6">
    <location>
        <begin position="1"/>
        <end position="205"/>
    </location>
</feature>
<dbReference type="PANTHER" id="PTHR11177">
    <property type="entry name" value="CHITINASE"/>
    <property type="match status" value="1"/>
</dbReference>
<dbReference type="GO" id="GO:0008061">
    <property type="term" value="F:chitin binding"/>
    <property type="evidence" value="ECO:0007669"/>
    <property type="project" value="InterPro"/>
</dbReference>
<gene>
    <name evidence="7" type="ORF">OS493_024896</name>
</gene>
<dbReference type="PANTHER" id="PTHR11177:SF317">
    <property type="entry name" value="CHITINASE 12-RELATED"/>
    <property type="match status" value="1"/>
</dbReference>
<reference evidence="7" key="1">
    <citation type="submission" date="2023-01" db="EMBL/GenBank/DDBJ databases">
        <title>Genome assembly of the deep-sea coral Lophelia pertusa.</title>
        <authorList>
            <person name="Herrera S."/>
            <person name="Cordes E."/>
        </authorList>
    </citation>
    <scope>NUCLEOTIDE SEQUENCE</scope>
    <source>
        <strain evidence="7">USNM1676648</strain>
        <tissue evidence="7">Polyp</tissue>
    </source>
</reference>
<dbReference type="PROSITE" id="PS01095">
    <property type="entry name" value="GH18_1"/>
    <property type="match status" value="1"/>
</dbReference>
<name>A0A9W9YZF1_9CNID</name>
<evidence type="ECO:0000256" key="3">
    <source>
        <dbReference type="RuleBase" id="RU000489"/>
    </source>
</evidence>
<sequence>MFEWNDDKLYPRFQALKQKNPDLKTLLAVGGWNHENANSPFSKMVKTAATRKTFIDHAVKFLRTWGFDGLDLDWEYPGRADRGGSVPEDKQRFTYLCAELMSAFEAEAAATGKPRLLLTAAVSAGHDTIDKAYEVAKLGRLLDILNLMTYDFHGSWDKVTGHHTPMVKTVEKTIMCHMQPSTGLTRDFQPTRSPWDLEHMDEHSG</sequence>
<proteinExistence type="inferred from homology"/>
<feature type="compositionally biased region" description="Polar residues" evidence="5">
    <location>
        <begin position="181"/>
        <end position="192"/>
    </location>
</feature>
<keyword evidence="8" id="KW-1185">Reference proteome</keyword>
<dbReference type="InterPro" id="IPR001579">
    <property type="entry name" value="Glyco_hydro_18_chit_AS"/>
</dbReference>
<comment type="similarity">
    <text evidence="4">Belongs to the glycosyl hydrolase 18 family.</text>
</comment>
<dbReference type="SUPFAM" id="SSF51445">
    <property type="entry name" value="(Trans)glycosidases"/>
    <property type="match status" value="1"/>
</dbReference>